<accession>A0ABP6H6C5</accession>
<reference evidence="10" key="1">
    <citation type="journal article" date="2019" name="Int. J. Syst. Evol. Microbiol.">
        <title>The Global Catalogue of Microorganisms (GCM) 10K type strain sequencing project: providing services to taxonomists for standard genome sequencing and annotation.</title>
        <authorList>
            <consortium name="The Broad Institute Genomics Platform"/>
            <consortium name="The Broad Institute Genome Sequencing Center for Infectious Disease"/>
            <person name="Wu L."/>
            <person name="Ma J."/>
        </authorList>
    </citation>
    <scope>NUCLEOTIDE SEQUENCE [LARGE SCALE GENOMIC DNA]</scope>
    <source>
        <strain evidence="10">JCM 8201</strain>
    </source>
</reference>
<dbReference type="InterPro" id="IPR004681">
    <property type="entry name" value="TRAP_DctM"/>
</dbReference>
<feature type="transmembrane region" description="Helical" evidence="7">
    <location>
        <begin position="299"/>
        <end position="317"/>
    </location>
</feature>
<evidence type="ECO:0000256" key="4">
    <source>
        <dbReference type="ARBA" id="ARBA00022692"/>
    </source>
</evidence>
<evidence type="ECO:0000313" key="9">
    <source>
        <dbReference type="EMBL" id="GAA2736680.1"/>
    </source>
</evidence>
<keyword evidence="5 7" id="KW-1133">Transmembrane helix</keyword>
<feature type="transmembrane region" description="Helical" evidence="7">
    <location>
        <begin position="373"/>
        <end position="402"/>
    </location>
</feature>
<dbReference type="RefSeq" id="WP_344456349.1">
    <property type="nucleotide sequence ID" value="NZ_BAAATZ010000033.1"/>
</dbReference>
<feature type="transmembrane region" description="Helical" evidence="7">
    <location>
        <begin position="101"/>
        <end position="123"/>
    </location>
</feature>
<evidence type="ECO:0000256" key="5">
    <source>
        <dbReference type="ARBA" id="ARBA00022989"/>
    </source>
</evidence>
<feature type="transmembrane region" description="Helical" evidence="7">
    <location>
        <begin position="461"/>
        <end position="484"/>
    </location>
</feature>
<organism evidence="9 10">
    <name type="scientific">Actinocorallia aurantiaca</name>
    <dbReference type="NCBI Taxonomy" id="46204"/>
    <lineage>
        <taxon>Bacteria</taxon>
        <taxon>Bacillati</taxon>
        <taxon>Actinomycetota</taxon>
        <taxon>Actinomycetes</taxon>
        <taxon>Streptosporangiales</taxon>
        <taxon>Thermomonosporaceae</taxon>
        <taxon>Actinocorallia</taxon>
    </lineage>
</organism>
<evidence type="ECO:0000313" key="10">
    <source>
        <dbReference type="Proteomes" id="UP001501842"/>
    </source>
</evidence>
<dbReference type="Pfam" id="PF06808">
    <property type="entry name" value="DctM"/>
    <property type="match status" value="1"/>
</dbReference>
<feature type="transmembrane region" description="Helical" evidence="7">
    <location>
        <begin position="414"/>
        <end position="441"/>
    </location>
</feature>
<feature type="transmembrane region" description="Helical" evidence="7">
    <location>
        <begin position="224"/>
        <end position="246"/>
    </location>
</feature>
<evidence type="ECO:0000259" key="8">
    <source>
        <dbReference type="Pfam" id="PF06808"/>
    </source>
</evidence>
<comment type="subcellular location">
    <subcellularLocation>
        <location evidence="1">Cell inner membrane</location>
        <topology evidence="1">Multi-pass membrane protein</topology>
    </subcellularLocation>
</comment>
<feature type="transmembrane region" description="Helical" evidence="7">
    <location>
        <begin position="58"/>
        <end position="81"/>
    </location>
</feature>
<comment type="caution">
    <text evidence="9">The sequence shown here is derived from an EMBL/GenBank/DDBJ whole genome shotgun (WGS) entry which is preliminary data.</text>
</comment>
<evidence type="ECO:0000256" key="6">
    <source>
        <dbReference type="ARBA" id="ARBA00023136"/>
    </source>
</evidence>
<evidence type="ECO:0000256" key="2">
    <source>
        <dbReference type="ARBA" id="ARBA00022475"/>
    </source>
</evidence>
<sequence>MSATIDATAPLAGTGAESEHRVRPGLGLGSVLLLLVVVGSACGIYAPLIPEVKASSALVLMLALILARVPIGISMLVPGLLGVHAIRGGDAAAGLMSETPFSSAASWSMSVIPLFIFMGTLLWKSGITDDLFRSGELFLGRLPGGLAVATNVAGAGMSAVTGTTIASTYTLARSALPGMLRSGYSPRVALSSVMAAGMPGQLIPPSVLLVVYAGIAEVPVGPQLIAGIVPGLMFTVAFSAVFMTYAKVTRQEDAAGPEFTGADLWRERLRSLGRAWPVVPIMAAVIGGIYGGWVTATEAAAVASLLSIALTVFRRGGKSLKIIGDAATDALISSGSIFLLIFGAKSIALMLTVSRLGARTTEWLTGLGFGRVGLLILLLVVFLLLGMFLDTLALILVTVPLLTPVLLQLDVSLIWFGVFVTIVGELALLHPPVGILGYVLFDLCRDPEVNLGKRITLGDVFIASAVVVPVAVVIVLLLIFFPALGTIGV</sequence>
<keyword evidence="10" id="KW-1185">Reference proteome</keyword>
<evidence type="ECO:0000256" key="3">
    <source>
        <dbReference type="ARBA" id="ARBA00022519"/>
    </source>
</evidence>
<keyword evidence="4 7" id="KW-0812">Transmembrane</keyword>
<dbReference type="PANTHER" id="PTHR33362">
    <property type="entry name" value="SIALIC ACID TRAP TRANSPORTER PERMEASE PROTEIN SIAT-RELATED"/>
    <property type="match status" value="1"/>
</dbReference>
<gene>
    <name evidence="9" type="ORF">GCM10010439_64380</name>
</gene>
<evidence type="ECO:0000256" key="7">
    <source>
        <dbReference type="SAM" id="Phobius"/>
    </source>
</evidence>
<keyword evidence="3" id="KW-0997">Cell inner membrane</keyword>
<dbReference type="Proteomes" id="UP001501842">
    <property type="component" value="Unassembled WGS sequence"/>
</dbReference>
<feature type="transmembrane region" description="Helical" evidence="7">
    <location>
        <begin position="329"/>
        <end position="353"/>
    </location>
</feature>
<feature type="domain" description="TRAP C4-dicarboxylate transport system permease DctM subunit" evidence="8">
    <location>
        <begin position="58"/>
        <end position="483"/>
    </location>
</feature>
<name>A0ABP6H6C5_9ACTN</name>
<feature type="transmembrane region" description="Helical" evidence="7">
    <location>
        <begin position="275"/>
        <end position="293"/>
    </location>
</feature>
<keyword evidence="2" id="KW-1003">Cell membrane</keyword>
<keyword evidence="6 7" id="KW-0472">Membrane</keyword>
<dbReference type="PANTHER" id="PTHR33362:SF5">
    <property type="entry name" value="C4-DICARBOXYLATE TRAP TRANSPORTER LARGE PERMEASE PROTEIN DCTM"/>
    <property type="match status" value="1"/>
</dbReference>
<dbReference type="InterPro" id="IPR010656">
    <property type="entry name" value="DctM"/>
</dbReference>
<dbReference type="EMBL" id="BAAATZ010000033">
    <property type="protein sequence ID" value="GAA2736680.1"/>
    <property type="molecule type" value="Genomic_DNA"/>
</dbReference>
<protein>
    <submittedName>
        <fullName evidence="9">TRAP transporter large permease</fullName>
    </submittedName>
</protein>
<evidence type="ECO:0000256" key="1">
    <source>
        <dbReference type="ARBA" id="ARBA00004429"/>
    </source>
</evidence>
<feature type="transmembrane region" description="Helical" evidence="7">
    <location>
        <begin position="188"/>
        <end position="212"/>
    </location>
</feature>
<feature type="transmembrane region" description="Helical" evidence="7">
    <location>
        <begin position="26"/>
        <end position="46"/>
    </location>
</feature>
<proteinExistence type="predicted"/>